<dbReference type="AlphaFoldDB" id="A0A6G4X4U6"/>
<keyword evidence="2" id="KW-1185">Reference proteome</keyword>
<evidence type="ECO:0000313" key="1">
    <source>
        <dbReference type="EMBL" id="NGO72559.1"/>
    </source>
</evidence>
<dbReference type="Proteomes" id="UP000477722">
    <property type="component" value="Unassembled WGS sequence"/>
</dbReference>
<reference evidence="1 2" key="1">
    <citation type="submission" date="2020-02" db="EMBL/GenBank/DDBJ databases">
        <title>Whole-genome analyses of novel actinobacteria.</title>
        <authorList>
            <person name="Sahin N."/>
            <person name="Tatar D."/>
        </authorList>
    </citation>
    <scope>NUCLEOTIDE SEQUENCE [LARGE SCALE GENOMIC DNA]</scope>
    <source>
        <strain evidence="1 2">SB3404</strain>
    </source>
</reference>
<gene>
    <name evidence="1" type="ORF">G5C65_30230</name>
</gene>
<sequence length="119" mass="12309">MASFKIDVSTAVVFVATAPEPKMANKKTGERAVDRETGAGLSTVGLLVSDEGEGNLYQVTVPETGLPSEGLTPGTPVSVIGLRARDWENEFNGQKRHGIAFRAVAVTSLAAGAAKPKAA</sequence>
<accession>A0A6G4X4U6</accession>
<proteinExistence type="predicted"/>
<name>A0A6G4X4U6_9ACTN</name>
<dbReference type="RefSeq" id="WP_165302237.1">
    <property type="nucleotide sequence ID" value="NZ_JAAKZZ010000487.1"/>
</dbReference>
<protein>
    <recommendedName>
        <fullName evidence="3">Replication activator protein Pra</fullName>
    </recommendedName>
</protein>
<evidence type="ECO:0008006" key="3">
    <source>
        <dbReference type="Google" id="ProtNLM"/>
    </source>
</evidence>
<evidence type="ECO:0000313" key="2">
    <source>
        <dbReference type="Proteomes" id="UP000477722"/>
    </source>
</evidence>
<organism evidence="1 2">
    <name type="scientific">Streptomyces boncukensis</name>
    <dbReference type="NCBI Taxonomy" id="2711219"/>
    <lineage>
        <taxon>Bacteria</taxon>
        <taxon>Bacillati</taxon>
        <taxon>Actinomycetota</taxon>
        <taxon>Actinomycetes</taxon>
        <taxon>Kitasatosporales</taxon>
        <taxon>Streptomycetaceae</taxon>
        <taxon>Streptomyces</taxon>
    </lineage>
</organism>
<comment type="caution">
    <text evidence="1">The sequence shown here is derived from an EMBL/GenBank/DDBJ whole genome shotgun (WGS) entry which is preliminary data.</text>
</comment>
<dbReference type="EMBL" id="JAAKZZ010000487">
    <property type="protein sequence ID" value="NGO72559.1"/>
    <property type="molecule type" value="Genomic_DNA"/>
</dbReference>